<proteinExistence type="predicted"/>
<dbReference type="VEuPathDB" id="VectorBase:GPAI020789"/>
<reference evidence="2" key="2">
    <citation type="submission" date="2020-05" db="UniProtKB">
        <authorList>
            <consortium name="EnsemblMetazoa"/>
        </authorList>
    </citation>
    <scope>IDENTIFICATION</scope>
    <source>
        <strain evidence="2">IAEA</strain>
    </source>
</reference>
<dbReference type="EnsemblMetazoa" id="GPAI020789-RA">
    <property type="protein sequence ID" value="GPAI020789-PA"/>
    <property type="gene ID" value="GPAI020789"/>
</dbReference>
<feature type="domain" description="Uroporphyrinogen decarboxylase (URO-D)" evidence="1">
    <location>
        <begin position="61"/>
        <end position="111"/>
    </location>
</feature>
<dbReference type="AlphaFoldDB" id="A0A1A9ZPA8"/>
<dbReference type="InterPro" id="IPR000257">
    <property type="entry name" value="Uroporphyrinogen_deCOase"/>
</dbReference>
<dbReference type="GO" id="GO:0006779">
    <property type="term" value="P:porphyrin-containing compound biosynthetic process"/>
    <property type="evidence" value="ECO:0007669"/>
    <property type="project" value="InterPro"/>
</dbReference>
<reference evidence="3" key="1">
    <citation type="submission" date="2014-03" db="EMBL/GenBank/DDBJ databases">
        <authorList>
            <person name="Aksoy S."/>
            <person name="Warren W."/>
            <person name="Wilson R.K."/>
        </authorList>
    </citation>
    <scope>NUCLEOTIDE SEQUENCE [LARGE SCALE GENOMIC DNA]</scope>
    <source>
        <strain evidence="3">IAEA</strain>
    </source>
</reference>
<dbReference type="Proteomes" id="UP000092445">
    <property type="component" value="Unassembled WGS sequence"/>
</dbReference>
<dbReference type="Gene3D" id="3.20.20.210">
    <property type="match status" value="1"/>
</dbReference>
<evidence type="ECO:0000313" key="3">
    <source>
        <dbReference type="Proteomes" id="UP000092445"/>
    </source>
</evidence>
<dbReference type="InterPro" id="IPR038071">
    <property type="entry name" value="UROD/MetE-like_sf"/>
</dbReference>
<dbReference type="Pfam" id="PF01208">
    <property type="entry name" value="URO-D"/>
    <property type="match status" value="1"/>
</dbReference>
<protein>
    <recommendedName>
        <fullName evidence="1">Uroporphyrinogen decarboxylase (URO-D) domain-containing protein</fullName>
    </recommendedName>
</protein>
<dbReference type="SUPFAM" id="SSF51726">
    <property type="entry name" value="UROD/MetE-like"/>
    <property type="match status" value="1"/>
</dbReference>
<accession>A0A1A9ZPA8</accession>
<organism evidence="2 3">
    <name type="scientific">Glossina pallidipes</name>
    <name type="common">Tsetse fly</name>
    <dbReference type="NCBI Taxonomy" id="7398"/>
    <lineage>
        <taxon>Eukaryota</taxon>
        <taxon>Metazoa</taxon>
        <taxon>Ecdysozoa</taxon>
        <taxon>Arthropoda</taxon>
        <taxon>Hexapoda</taxon>
        <taxon>Insecta</taxon>
        <taxon>Pterygota</taxon>
        <taxon>Neoptera</taxon>
        <taxon>Endopterygota</taxon>
        <taxon>Diptera</taxon>
        <taxon>Brachycera</taxon>
        <taxon>Muscomorpha</taxon>
        <taxon>Hippoboscoidea</taxon>
        <taxon>Glossinidae</taxon>
        <taxon>Glossina</taxon>
    </lineage>
</organism>
<evidence type="ECO:0000259" key="1">
    <source>
        <dbReference type="Pfam" id="PF01208"/>
    </source>
</evidence>
<dbReference type="GO" id="GO:0004853">
    <property type="term" value="F:uroporphyrinogen decarboxylase activity"/>
    <property type="evidence" value="ECO:0007669"/>
    <property type="project" value="InterPro"/>
</dbReference>
<name>A0A1A9ZPA8_GLOPL</name>
<evidence type="ECO:0000313" key="2">
    <source>
        <dbReference type="EnsemblMetazoa" id="GPAI020789-PA"/>
    </source>
</evidence>
<keyword evidence="3" id="KW-1185">Reference proteome</keyword>
<sequence>MYDMLHIPQESTSTTHPQQDYVVPKHFRDDLLFPVVIIYSALQDETQIRQTFQQVVIGSSCRLDWTVDPIKAREQVSPNITLQGNFDPRDMYKTPGEIRALVTDMVRKFAAGRQDGSISFIDLQYNQILVRLKQDWGTVLNITFRTSSRHPVMVSTSNHGYVAF</sequence>
<dbReference type="STRING" id="7398.A0A1A9ZPA8"/>